<evidence type="ECO:0000256" key="3">
    <source>
        <dbReference type="ARBA" id="ARBA00022771"/>
    </source>
</evidence>
<feature type="compositionally biased region" description="Polar residues" evidence="8">
    <location>
        <begin position="25"/>
        <end position="34"/>
    </location>
</feature>
<evidence type="ECO:0000256" key="7">
    <source>
        <dbReference type="PROSITE-ProRule" id="PRU01006"/>
    </source>
</evidence>
<dbReference type="SUPFAM" id="SSF48371">
    <property type="entry name" value="ARM repeat"/>
    <property type="match status" value="1"/>
</dbReference>
<dbReference type="Pfam" id="PF22646">
    <property type="entry name" value="PPP2R1A-like_HEAT"/>
    <property type="match status" value="1"/>
</dbReference>
<dbReference type="GO" id="GO:0006904">
    <property type="term" value="P:vesicle docking involved in exocytosis"/>
    <property type="evidence" value="ECO:0007669"/>
    <property type="project" value="TreeGrafter"/>
</dbReference>
<reference evidence="11 12" key="1">
    <citation type="submission" date="2019-03" db="EMBL/GenBank/DDBJ databases">
        <title>Sequencing 23 genomes of Wallemia ichthyophaga.</title>
        <authorList>
            <person name="Gostincar C."/>
        </authorList>
    </citation>
    <scope>NUCLEOTIDE SEQUENCE [LARGE SCALE GENOMIC DNA]</scope>
    <source>
        <strain evidence="11 12">EXF-8621</strain>
    </source>
</reference>
<dbReference type="SUPFAM" id="SSF81296">
    <property type="entry name" value="E set domains"/>
    <property type="match status" value="1"/>
</dbReference>
<dbReference type="GO" id="GO:0007032">
    <property type="term" value="P:endosome organization"/>
    <property type="evidence" value="ECO:0007669"/>
    <property type="project" value="TreeGrafter"/>
</dbReference>
<name>A0A4T0H8R5_WALIC</name>
<evidence type="ECO:0000259" key="10">
    <source>
        <dbReference type="Pfam" id="PF22646"/>
    </source>
</evidence>
<evidence type="ECO:0000313" key="11">
    <source>
        <dbReference type="EMBL" id="TIB10421.1"/>
    </source>
</evidence>
<proteinExistence type="inferred from homology"/>
<keyword evidence="1" id="KW-0479">Metal-binding</keyword>
<dbReference type="Gene3D" id="2.60.40.640">
    <property type="match status" value="1"/>
</dbReference>
<dbReference type="GO" id="GO:0008270">
    <property type="term" value="F:zinc ion binding"/>
    <property type="evidence" value="ECO:0007669"/>
    <property type="project" value="UniProtKB-KW"/>
</dbReference>
<protein>
    <recommendedName>
        <fullName evidence="13">Pep3/Vps18/deep orange domain-containing protein</fullName>
    </recommendedName>
</protein>
<feature type="repeat" description="CHCR" evidence="7">
    <location>
        <begin position="636"/>
        <end position="792"/>
    </location>
</feature>
<feature type="repeat" description="HEAT" evidence="6">
    <location>
        <begin position="1290"/>
        <end position="1327"/>
    </location>
</feature>
<comment type="caution">
    <text evidence="11">The sequence shown here is derived from an EMBL/GenBank/DDBJ whole genome shotgun (WGS) entry which is preliminary data.</text>
</comment>
<evidence type="ECO:0000256" key="6">
    <source>
        <dbReference type="PROSITE-ProRule" id="PRU00103"/>
    </source>
</evidence>
<dbReference type="GO" id="GO:0048284">
    <property type="term" value="P:organelle fusion"/>
    <property type="evidence" value="ECO:0007669"/>
    <property type="project" value="TreeGrafter"/>
</dbReference>
<evidence type="ECO:0000256" key="5">
    <source>
        <dbReference type="ARBA" id="ARBA00038332"/>
    </source>
</evidence>
<dbReference type="InterPro" id="IPR000547">
    <property type="entry name" value="Clathrin_H-chain/VPS_repeat"/>
</dbReference>
<dbReference type="GO" id="GO:0030897">
    <property type="term" value="C:HOPS complex"/>
    <property type="evidence" value="ECO:0007669"/>
    <property type="project" value="TreeGrafter"/>
</dbReference>
<gene>
    <name evidence="11" type="ORF">E3P90_02844</name>
</gene>
<comment type="similarity">
    <text evidence="5">Belongs to the phosphatase 2A regulatory subunit A family.</text>
</comment>
<dbReference type="EMBL" id="SPOF01000031">
    <property type="protein sequence ID" value="TIB10421.1"/>
    <property type="molecule type" value="Genomic_DNA"/>
</dbReference>
<dbReference type="PANTHER" id="PTHR23323">
    <property type="entry name" value="VACUOLAR PROTEIN SORTING-ASSOCIATED PROTEIN"/>
    <property type="match status" value="1"/>
</dbReference>
<dbReference type="PROSITE" id="PS50236">
    <property type="entry name" value="CHCR"/>
    <property type="match status" value="1"/>
</dbReference>
<dbReference type="InterPro" id="IPR007810">
    <property type="entry name" value="Pep3/Vps18_beta-prop"/>
</dbReference>
<dbReference type="GO" id="GO:0006886">
    <property type="term" value="P:intracellular protein transport"/>
    <property type="evidence" value="ECO:0007669"/>
    <property type="project" value="UniProtKB-UniRule"/>
</dbReference>
<sequence length="1826" mass="205861">MLDDFVQHPNEASGVKSQKMVDDNGWQSDPNVQASASSQRVPWLTAQQLLEIEHQAPQEAGDGMFELTQVQFTPPSHIVHLTVINNLIYILLESAQILRINLLQADVIDSIQVQVQAISPSARIYADASLRHLLLVDTTVHYIQPDNKRSKQLPKMSKLTPSCVHFVNSRQSLSSALVLAGTAEGSVYQAVINPNPSDIFRKNSEERHLKQLFSFNEPIVEINSHVYPDRKSALAIVVTRSRLYTFIGPFGKIDNDGGVGLETVFSQSPFSIKITDGADAGAHTHTLESHASFYYNTTNRSPHTHSPRALSWLCDRSLYNAWLDTETRNAEKVCAGATLTEVEGGVRGVLLTAYHCLCLYNGAIKAYRILDGAVVWDEQIPKGIRGMARDNFHHTLWLYSDDAIYELTITDEDRDIWKVHLCKRDFEKALRSSKSAVDRDVILGKEADLYFAQGKFIQSAQIYAQSTSKPFESVVLQFVEVDERDALRYYLSARLERSKKTELTQRMMLATWLLEIYLDKLNQLDDLISENTNEDAENARMELEMMMDDVKVFIKTYKQNLDKNVVYKSLKLHARLDLLLEFATCIDDYKVILEQHSYHCRWRDILHVLAGQSDLELHYKYAPRLLREATQHTVEIWKREPRLDLKRLIPSLIQCEKLSKESRMHATKYMEWKLDYDSVDEPIAYNVYITLLSKDEEREEELVEYLKRTTTARFDMDFALRLFHKRGLKRATIQMYALMELFDSSVDLAIESGDLDLATVYADKPADDPILRKKLWLRIAKVIVQDRRDIKSAMQFLEGSDVLQLEDILPFFPSFEVVDDFKEEICNALDRYSSRIEQLSTEMDETGHTSQRIKGDMDKLKDRKVVVAADEKCAISGKAIRGSEFYVFPTQRVYRVDALIEKVATYAKPETLRRIVELQAEIEGVKNMHQAKPTKAGFSGERLRELVVPSTINQIFNTNNKTSKRKDVVKLRKELDEILSKSDPLVEESVVNVDKPFRRNEKISTIALALGPERTRDELIPFLQDSLDDEDEVLLALAEELGSFTEYVGGKEYAHVTLSPLESLAGMEETLVRDKASESINKIATDLSSEQVETHYLPLLQRLTNGDWFTPRTSACALFASVYQTANESTRNELRGLFKKLTNDDTPMVRRSAAKNLAGFINVLEPNEIFSEFIDVYKKLAIDDQDSVRLLTVEALITIMKKLDKSQVNSELLPCVRAACNDASWRVRFMVGQKFVEMAECVNQDIIRDELVQAFVNLLKDNEAEVRTASASQIPGVAKFVDQEIVLAKILPVVRDIAGDQSQHVRAAVANELSGLAPLLVIESVNTVITMDSNEVITLDHAEPSHSSSPLNRLQQSPSHSSLGVSKLLSLPAINLSLHSSIVFLHPRLNDNNEDDDGSVSLPPPSSEDEDVIRGVVELYLPSSRKIHGIEVRLIGSQCINFPSGAYETFPVLDKFVEIDKTYLEKGTHKFEFSIIIPSSTPGYERCAYGRVYYYVRAKAISAGPLGFDLTDSREVLLVINPNPEGEPSGLSWHHDQIIDGLGAMSIDVESTHLTIGGPVHLRLHLHEPPKGATLHCINVSLLQYITLRNRDRSKEEKAPAVAVKFFQLGSRKHEPLLSPYEEVDEDGWKHEWIGRLPDDDHARPSTVKTNKTSIIISHQLLVQIFVTPSNLDGEHVRDKDDKSQMKVISIRRPIFASSCCVSLDSITLPAYEEVAPSQDVMYECACGQPLKSLIAKETAVPQTGSGGVMSMSSGGMHGGMPGTSDLSNALLPIAQEQEDEEKARLANEDGRQGRTHARFADNYVTPFIHHIAMYRTLTVVTVTLT</sequence>
<dbReference type="Proteomes" id="UP000306954">
    <property type="component" value="Unassembled WGS sequence"/>
</dbReference>
<dbReference type="InterPro" id="IPR054573">
    <property type="entry name" value="PP2A/SF3B1-like_HEAT"/>
</dbReference>
<feature type="repeat" description="HEAT" evidence="6">
    <location>
        <begin position="1251"/>
        <end position="1289"/>
    </location>
</feature>
<feature type="domain" description="Phosphatase PP2A regulatory subunit A/Splicing factor 3B subunit 1-like HEAT repeat" evidence="10">
    <location>
        <begin position="1245"/>
        <end position="1320"/>
    </location>
</feature>
<evidence type="ECO:0000313" key="12">
    <source>
        <dbReference type="Proteomes" id="UP000306954"/>
    </source>
</evidence>
<feature type="repeat" description="HEAT" evidence="6">
    <location>
        <begin position="1134"/>
        <end position="1172"/>
    </location>
</feature>
<dbReference type="OrthoDB" id="1845386at2759"/>
<dbReference type="InterPro" id="IPR011989">
    <property type="entry name" value="ARM-like"/>
</dbReference>
<dbReference type="Pfam" id="PF05131">
    <property type="entry name" value="Pep3_Vps18"/>
    <property type="match status" value="1"/>
</dbReference>
<dbReference type="Gene3D" id="1.25.10.10">
    <property type="entry name" value="Leucine-rich Repeat Variant"/>
    <property type="match status" value="1"/>
</dbReference>
<dbReference type="InterPro" id="IPR014752">
    <property type="entry name" value="Arrestin-like_C"/>
</dbReference>
<evidence type="ECO:0000256" key="2">
    <source>
        <dbReference type="ARBA" id="ARBA00022737"/>
    </source>
</evidence>
<dbReference type="InterPro" id="IPR021133">
    <property type="entry name" value="HEAT_type_2"/>
</dbReference>
<feature type="domain" description="Pep3/Vps18 beta-propeller" evidence="9">
    <location>
        <begin position="64"/>
        <end position="409"/>
    </location>
</feature>
<feature type="repeat" description="HEAT" evidence="6">
    <location>
        <begin position="1212"/>
        <end position="1250"/>
    </location>
</feature>
<dbReference type="InterPro" id="IPR014756">
    <property type="entry name" value="Ig_E-set"/>
</dbReference>
<dbReference type="GO" id="GO:0030674">
    <property type="term" value="F:protein-macromolecule adaptor activity"/>
    <property type="evidence" value="ECO:0007669"/>
    <property type="project" value="TreeGrafter"/>
</dbReference>
<accession>A0A4T0H8R5</accession>
<evidence type="ECO:0000256" key="4">
    <source>
        <dbReference type="ARBA" id="ARBA00022833"/>
    </source>
</evidence>
<dbReference type="PROSITE" id="PS50077">
    <property type="entry name" value="HEAT_REPEAT"/>
    <property type="match status" value="6"/>
</dbReference>
<keyword evidence="2" id="KW-0677">Repeat</keyword>
<evidence type="ECO:0008006" key="13">
    <source>
        <dbReference type="Google" id="ProtNLM"/>
    </source>
</evidence>
<keyword evidence="3" id="KW-0863">Zinc-finger</keyword>
<evidence type="ECO:0000259" key="9">
    <source>
        <dbReference type="Pfam" id="PF05131"/>
    </source>
</evidence>
<dbReference type="GO" id="GO:0007033">
    <property type="term" value="P:vacuole organization"/>
    <property type="evidence" value="ECO:0007669"/>
    <property type="project" value="TreeGrafter"/>
</dbReference>
<dbReference type="InterPro" id="IPR016024">
    <property type="entry name" value="ARM-type_fold"/>
</dbReference>
<dbReference type="PANTHER" id="PTHR23323:SF26">
    <property type="entry name" value="VACUOLAR PROTEIN SORTING-ASSOCIATED PROTEIN 18 HOMOLOG"/>
    <property type="match status" value="1"/>
</dbReference>
<organism evidence="11 12">
    <name type="scientific">Wallemia ichthyophaga</name>
    <dbReference type="NCBI Taxonomy" id="245174"/>
    <lineage>
        <taxon>Eukaryota</taxon>
        <taxon>Fungi</taxon>
        <taxon>Dikarya</taxon>
        <taxon>Basidiomycota</taxon>
        <taxon>Wallemiomycotina</taxon>
        <taxon>Wallemiomycetes</taxon>
        <taxon>Wallemiales</taxon>
        <taxon>Wallemiaceae</taxon>
        <taxon>Wallemia</taxon>
    </lineage>
</organism>
<feature type="region of interest" description="Disordered" evidence="8">
    <location>
        <begin position="1"/>
        <end position="34"/>
    </location>
</feature>
<feature type="repeat" description="HEAT" evidence="6">
    <location>
        <begin position="1019"/>
        <end position="1055"/>
    </location>
</feature>
<dbReference type="GO" id="GO:0005768">
    <property type="term" value="C:endosome"/>
    <property type="evidence" value="ECO:0007669"/>
    <property type="project" value="TreeGrafter"/>
</dbReference>
<evidence type="ECO:0000256" key="1">
    <source>
        <dbReference type="ARBA" id="ARBA00022723"/>
    </source>
</evidence>
<feature type="repeat" description="HEAT" evidence="6">
    <location>
        <begin position="1173"/>
        <end position="1211"/>
    </location>
</feature>
<evidence type="ECO:0000256" key="8">
    <source>
        <dbReference type="SAM" id="MobiDB-lite"/>
    </source>
</evidence>
<keyword evidence="4" id="KW-0862">Zinc</keyword>